<keyword evidence="2" id="KW-0812">Transmembrane</keyword>
<dbReference type="EMBL" id="ASPP01010536">
    <property type="protein sequence ID" value="ETO22699.1"/>
    <property type="molecule type" value="Genomic_DNA"/>
</dbReference>
<keyword evidence="2" id="KW-1133">Transmembrane helix</keyword>
<feature type="compositionally biased region" description="Basic residues" evidence="1">
    <location>
        <begin position="65"/>
        <end position="74"/>
    </location>
</feature>
<feature type="region of interest" description="Disordered" evidence="1">
    <location>
        <begin position="161"/>
        <end position="220"/>
    </location>
</feature>
<feature type="region of interest" description="Disordered" evidence="1">
    <location>
        <begin position="42"/>
        <end position="74"/>
    </location>
</feature>
<gene>
    <name evidence="3" type="ORF">RFI_14491</name>
</gene>
<name>X6NAA4_RETFI</name>
<proteinExistence type="predicted"/>
<feature type="transmembrane region" description="Helical" evidence="2">
    <location>
        <begin position="133"/>
        <end position="156"/>
    </location>
</feature>
<evidence type="ECO:0000313" key="4">
    <source>
        <dbReference type="Proteomes" id="UP000023152"/>
    </source>
</evidence>
<keyword evidence="2" id="KW-0472">Membrane</keyword>
<organism evidence="3 4">
    <name type="scientific">Reticulomyxa filosa</name>
    <dbReference type="NCBI Taxonomy" id="46433"/>
    <lineage>
        <taxon>Eukaryota</taxon>
        <taxon>Sar</taxon>
        <taxon>Rhizaria</taxon>
        <taxon>Retaria</taxon>
        <taxon>Foraminifera</taxon>
        <taxon>Monothalamids</taxon>
        <taxon>Reticulomyxidae</taxon>
        <taxon>Reticulomyxa</taxon>
    </lineage>
</organism>
<reference evidence="3 4" key="1">
    <citation type="journal article" date="2013" name="Curr. Biol.">
        <title>The Genome of the Foraminiferan Reticulomyxa filosa.</title>
        <authorList>
            <person name="Glockner G."/>
            <person name="Hulsmann N."/>
            <person name="Schleicher M."/>
            <person name="Noegel A.A."/>
            <person name="Eichinger L."/>
            <person name="Gallinger C."/>
            <person name="Pawlowski J."/>
            <person name="Sierra R."/>
            <person name="Euteneuer U."/>
            <person name="Pillet L."/>
            <person name="Moustafa A."/>
            <person name="Platzer M."/>
            <person name="Groth M."/>
            <person name="Szafranski K."/>
            <person name="Schliwa M."/>
        </authorList>
    </citation>
    <scope>NUCLEOTIDE SEQUENCE [LARGE SCALE GENOMIC DNA]</scope>
</reference>
<feature type="compositionally biased region" description="Polar residues" evidence="1">
    <location>
        <begin position="45"/>
        <end position="64"/>
    </location>
</feature>
<evidence type="ECO:0000256" key="1">
    <source>
        <dbReference type="SAM" id="MobiDB-lite"/>
    </source>
</evidence>
<feature type="compositionally biased region" description="Basic residues" evidence="1">
    <location>
        <begin position="161"/>
        <end position="177"/>
    </location>
</feature>
<protein>
    <submittedName>
        <fullName evidence="3">Uncharacterized protein</fullName>
    </submittedName>
</protein>
<dbReference type="Proteomes" id="UP000023152">
    <property type="component" value="Unassembled WGS sequence"/>
</dbReference>
<feature type="compositionally biased region" description="Polar residues" evidence="1">
    <location>
        <begin position="194"/>
        <end position="220"/>
    </location>
</feature>
<evidence type="ECO:0000256" key="2">
    <source>
        <dbReference type="SAM" id="Phobius"/>
    </source>
</evidence>
<keyword evidence="4" id="KW-1185">Reference proteome</keyword>
<comment type="caution">
    <text evidence="3">The sequence shown here is derived from an EMBL/GenBank/DDBJ whole genome shotgun (WGS) entry which is preliminary data.</text>
</comment>
<accession>X6NAA4</accession>
<sequence>MCFERRIKKLIIDEERTPTHNTPLPKIVSRSIIKENKIPHFKNKPLQNKRGQINQEKNSKFNQTPKKKKRISTQKFKRDRVEKKGKHCKNKKTSATKKVTCCNMPYSFKNKTTKKNRHSLHLIESSPFLFNKLFVFFFSKFAFARFFGSFCQSYFYKRRGTKKKKKKETKENKKKNKKNGDNAQNKNKNKKMASYSSPNRASKLSTKMEYSQANNFDNEP</sequence>
<dbReference type="AlphaFoldDB" id="X6NAA4"/>
<evidence type="ECO:0000313" key="3">
    <source>
        <dbReference type="EMBL" id="ETO22699.1"/>
    </source>
</evidence>